<gene>
    <name evidence="1" type="ORF">AVEN_181634_1</name>
</gene>
<accession>A0A4Y2CMT7</accession>
<comment type="caution">
    <text evidence="1">The sequence shown here is derived from an EMBL/GenBank/DDBJ whole genome shotgun (WGS) entry which is preliminary data.</text>
</comment>
<protein>
    <submittedName>
        <fullName evidence="1">Uncharacterized protein</fullName>
    </submittedName>
</protein>
<keyword evidence="2" id="KW-1185">Reference proteome</keyword>
<dbReference type="AlphaFoldDB" id="A0A4Y2CMT7"/>
<reference evidence="1 2" key="1">
    <citation type="journal article" date="2019" name="Sci. Rep.">
        <title>Orb-weaving spider Araneus ventricosus genome elucidates the spidroin gene catalogue.</title>
        <authorList>
            <person name="Kono N."/>
            <person name="Nakamura H."/>
            <person name="Ohtoshi R."/>
            <person name="Moran D.A.P."/>
            <person name="Shinohara A."/>
            <person name="Yoshida Y."/>
            <person name="Fujiwara M."/>
            <person name="Mori M."/>
            <person name="Tomita M."/>
            <person name="Arakawa K."/>
        </authorList>
    </citation>
    <scope>NUCLEOTIDE SEQUENCE [LARGE SCALE GENOMIC DNA]</scope>
</reference>
<dbReference type="EMBL" id="BGPR01000213">
    <property type="protein sequence ID" value="GBM05254.1"/>
    <property type="molecule type" value="Genomic_DNA"/>
</dbReference>
<proteinExistence type="predicted"/>
<name>A0A4Y2CMT7_ARAVE</name>
<evidence type="ECO:0000313" key="2">
    <source>
        <dbReference type="Proteomes" id="UP000499080"/>
    </source>
</evidence>
<organism evidence="1 2">
    <name type="scientific">Araneus ventricosus</name>
    <name type="common">Orbweaver spider</name>
    <name type="synonym">Epeira ventricosa</name>
    <dbReference type="NCBI Taxonomy" id="182803"/>
    <lineage>
        <taxon>Eukaryota</taxon>
        <taxon>Metazoa</taxon>
        <taxon>Ecdysozoa</taxon>
        <taxon>Arthropoda</taxon>
        <taxon>Chelicerata</taxon>
        <taxon>Arachnida</taxon>
        <taxon>Araneae</taxon>
        <taxon>Araneomorphae</taxon>
        <taxon>Entelegynae</taxon>
        <taxon>Araneoidea</taxon>
        <taxon>Araneidae</taxon>
        <taxon>Araneus</taxon>
    </lineage>
</organism>
<dbReference type="Proteomes" id="UP000499080">
    <property type="component" value="Unassembled WGS sequence"/>
</dbReference>
<evidence type="ECO:0000313" key="1">
    <source>
        <dbReference type="EMBL" id="GBM05254.1"/>
    </source>
</evidence>
<sequence length="107" mass="12465">MDKWLKTGTLKRSASRTEIRNTNLAAMEITVDQQDNHEVQRPTDWPVQGYFCENEMDWAKCCGVYTDGGKSMSGCYKEVLQFLVNYAIWKEVKLENKSGFRMTKKEK</sequence>